<protein>
    <submittedName>
        <fullName evidence="1">Lipoprotein involved with copper homeostasis and adhesion</fullName>
    </submittedName>
</protein>
<name>A0A376C0X0_9FLAO</name>
<dbReference type="PROSITE" id="PS51257">
    <property type="entry name" value="PROKAR_LIPOPROTEIN"/>
    <property type="match status" value="1"/>
</dbReference>
<gene>
    <name evidence="1" type="ORF">NCTC11661_01242</name>
</gene>
<dbReference type="Pfam" id="PF04170">
    <property type="entry name" value="NlpE"/>
    <property type="match status" value="1"/>
</dbReference>
<keyword evidence="1" id="KW-0449">Lipoprotein</keyword>
<organism evidence="1 2">
    <name type="scientific">Bergeyella zoohelcum</name>
    <dbReference type="NCBI Taxonomy" id="1015"/>
    <lineage>
        <taxon>Bacteria</taxon>
        <taxon>Pseudomonadati</taxon>
        <taxon>Bacteroidota</taxon>
        <taxon>Flavobacteriia</taxon>
        <taxon>Flavobacteriales</taxon>
        <taxon>Weeksellaceae</taxon>
        <taxon>Bergeyella</taxon>
    </lineage>
</organism>
<dbReference type="Gene3D" id="2.40.128.640">
    <property type="match status" value="1"/>
</dbReference>
<dbReference type="Proteomes" id="UP000255515">
    <property type="component" value="Unassembled WGS sequence"/>
</dbReference>
<evidence type="ECO:0000313" key="1">
    <source>
        <dbReference type="EMBL" id="SSZ55843.1"/>
    </source>
</evidence>
<evidence type="ECO:0000313" key="2">
    <source>
        <dbReference type="Proteomes" id="UP000255515"/>
    </source>
</evidence>
<reference evidence="1 2" key="1">
    <citation type="submission" date="2018-06" db="EMBL/GenBank/DDBJ databases">
        <authorList>
            <consortium name="Pathogen Informatics"/>
            <person name="Doyle S."/>
        </authorList>
    </citation>
    <scope>NUCLEOTIDE SEQUENCE [LARGE SCALE GENOMIC DNA]</scope>
    <source>
        <strain evidence="1 2">NCTC11661</strain>
    </source>
</reference>
<sequence>MKKMMLPIMVTTLLAVSCSKKEEHAPISTEENSEQLVVNEWQGTYEGIVPCASCEGIKKELTMNADNSYRMVSEYLGEKEAQFDEQGNVEWDATKKFGTFKDHKDTTNVSVFRFENGSAYLVSEVGDMEIKQEYKLTKK</sequence>
<accession>A0A376C0X0</accession>
<dbReference type="AlphaFoldDB" id="A0A376C0X0"/>
<dbReference type="InterPro" id="IPR007298">
    <property type="entry name" value="Cu-R_lipoprotein_NlpE"/>
</dbReference>
<dbReference type="EMBL" id="UFTJ01000002">
    <property type="protein sequence ID" value="SSZ55843.1"/>
    <property type="molecule type" value="Genomic_DNA"/>
</dbReference>
<proteinExistence type="predicted"/>